<evidence type="ECO:0000256" key="1">
    <source>
        <dbReference type="SAM" id="Coils"/>
    </source>
</evidence>
<feature type="compositionally biased region" description="Pro residues" evidence="2">
    <location>
        <begin position="46"/>
        <end position="56"/>
    </location>
</feature>
<protein>
    <submittedName>
        <fullName evidence="3">Uncharacterized protein</fullName>
    </submittedName>
</protein>
<feature type="coiled-coil region" evidence="1">
    <location>
        <begin position="674"/>
        <end position="999"/>
    </location>
</feature>
<proteinExistence type="predicted"/>
<feature type="region of interest" description="Disordered" evidence="2">
    <location>
        <begin position="1066"/>
        <end position="1196"/>
    </location>
</feature>
<comment type="caution">
    <text evidence="3">The sequence shown here is derived from an EMBL/GenBank/DDBJ whole genome shotgun (WGS) entry which is preliminary data.</text>
</comment>
<feature type="compositionally biased region" description="Polar residues" evidence="2">
    <location>
        <begin position="230"/>
        <end position="241"/>
    </location>
</feature>
<feature type="compositionally biased region" description="Low complexity" evidence="2">
    <location>
        <begin position="1005"/>
        <end position="1016"/>
    </location>
</feature>
<organism evidence="3 4">
    <name type="scientific">Hohenbuehelia grisea</name>
    <dbReference type="NCBI Taxonomy" id="104357"/>
    <lineage>
        <taxon>Eukaryota</taxon>
        <taxon>Fungi</taxon>
        <taxon>Dikarya</taxon>
        <taxon>Basidiomycota</taxon>
        <taxon>Agaricomycotina</taxon>
        <taxon>Agaricomycetes</taxon>
        <taxon>Agaricomycetidae</taxon>
        <taxon>Agaricales</taxon>
        <taxon>Pleurotineae</taxon>
        <taxon>Pleurotaceae</taxon>
        <taxon>Hohenbuehelia</taxon>
    </lineage>
</organism>
<dbReference type="EMBL" id="JASNQZ010000010">
    <property type="protein sequence ID" value="KAL0952374.1"/>
    <property type="molecule type" value="Genomic_DNA"/>
</dbReference>
<feature type="compositionally biased region" description="Polar residues" evidence="2">
    <location>
        <begin position="1024"/>
        <end position="1041"/>
    </location>
</feature>
<feature type="compositionally biased region" description="Low complexity" evidence="2">
    <location>
        <begin position="1137"/>
        <end position="1151"/>
    </location>
</feature>
<keyword evidence="1" id="KW-0175">Coiled coil</keyword>
<feature type="compositionally biased region" description="Basic and acidic residues" evidence="2">
    <location>
        <begin position="148"/>
        <end position="157"/>
    </location>
</feature>
<feature type="compositionally biased region" description="Polar residues" evidence="2">
    <location>
        <begin position="97"/>
        <end position="123"/>
    </location>
</feature>
<dbReference type="PANTHER" id="PTHR23159">
    <property type="entry name" value="CENTROSOMAL PROTEIN 2"/>
    <property type="match status" value="1"/>
</dbReference>
<feature type="region of interest" description="Disordered" evidence="2">
    <location>
        <begin position="368"/>
        <end position="403"/>
    </location>
</feature>
<sequence>MWSKLTHALRPRQESDASTSSGEVMARVYQQHPNLSVFQESNVPESPIPPPSPPSSPSKHGRMGMFKRLSKAPFKDEPESIRASSPSLRLLPKKVKSTLNLNGNNSQHSLSRASGEATRSSAQELPRRPSYDALRPSVDLNPPSLRRTSRDMLREASLDEPSAGRPIPSSLVIDTQLGSVRSILRDPNTPGTGQNVRFFARDAYKVISPEQSVELEQQPVEPGSFLDRLQQTSPEADSPSSGMPRGKSRRPSVADVFSPLMESQELEPPQLVTDESNLFNISEHIELPPIPAEVEFKIEEPSHVPFDVEPLPASMTSTPFKLKPKEGKGKAADDTIFHSLERSPQLPPMLHDRSQSFSFGQTVFFSLNKEPNPDTSSGSADVKDTSSDIGPAPRPKSRSRALSDTVFQNMIREPTKPPEADINDESSSDLVVYAPPTQEPDPFRADANTYYTPLTNIPVTPPKSANFSTSHARTASKEESMIYSLQAQLSLQTDLCGHYESDIRARDEVVAVLSKKVEAMEKDDAKRRGVLRTWKKKVAELERACRYLEEEVDNSRHASMERSVMDEASSEALRMLHRQIASLEREKAEWVRKEEAYRGQLERVEGAAKTSEAEAGELREVLRTRDESARELQAGILEARAQMEIMGNTSLGMIDEEELRRLTNQQEQKSGDDTQRYRAAVATWEEEKAELMAQAESMDVQHQALEDEIADLRDQLKNRDEAYDTLKAELEAQWTNTEKHTDHLREVEKEKEELIVERNGLKEDLDELERRLQAMEAEWDNADAKRTELEAEIDELWAMKTEMEQEREQLTEQLRQAEDHSTQVARELEDRDERIESLTKDFKFAQENASRLELNVQQRDSQVEEYVKRIVQREDEAEELREQLANIQRVHARALSDSQRELQDALALENDARQQLEQLLKAKTELDVESRTLKERVSTMDAEVEKLRRQLHELKQESADKEVKIAQLSKQRSQDKDDMQGLNIALDSKQQELELLKRKLGVRGTAGSTPAGTATSTHHRRDSSVFSTPMSRPSSIISDSGLSIKAPKGLDTPAAKIPALGKSTRVNTAAGSAAPGSSVVKTAKSRIEGSMGPPPMKGRVSLAGTPTPAARVSSLARTASNGPSAFPPLPASRNLRRTSSASSTSDTPGRSAVEVKLRQAGRVPQSPISSSSDLSEKENKAELSSARRRSMIPTPT</sequence>
<feature type="region of interest" description="Disordered" evidence="2">
    <location>
        <begin position="307"/>
        <end position="353"/>
    </location>
</feature>
<dbReference type="Proteomes" id="UP001556367">
    <property type="component" value="Unassembled WGS sequence"/>
</dbReference>
<feature type="compositionally biased region" description="Low complexity" evidence="2">
    <location>
        <begin position="1069"/>
        <end position="1078"/>
    </location>
</feature>
<feature type="compositionally biased region" description="Polar residues" evidence="2">
    <location>
        <begin position="31"/>
        <end position="43"/>
    </location>
</feature>
<dbReference type="PANTHER" id="PTHR23159:SF66">
    <property type="entry name" value="OS04G0158400 PROTEIN"/>
    <property type="match status" value="1"/>
</dbReference>
<keyword evidence="4" id="KW-1185">Reference proteome</keyword>
<feature type="region of interest" description="Disordered" evidence="2">
    <location>
        <begin position="230"/>
        <end position="252"/>
    </location>
</feature>
<feature type="region of interest" description="Disordered" evidence="2">
    <location>
        <begin position="1001"/>
        <end position="1048"/>
    </location>
</feature>
<reference evidence="4" key="1">
    <citation type="submission" date="2024-06" db="EMBL/GenBank/DDBJ databases">
        <title>Multi-omics analyses provide insights into the biosynthesis of the anticancer antibiotic pleurotin in Hohenbuehelia grisea.</title>
        <authorList>
            <person name="Weaver J.A."/>
            <person name="Alberti F."/>
        </authorList>
    </citation>
    <scope>NUCLEOTIDE SEQUENCE [LARGE SCALE GENOMIC DNA]</scope>
    <source>
        <strain evidence="4">T-177</strain>
    </source>
</reference>
<feature type="coiled-coil region" evidence="1">
    <location>
        <begin position="531"/>
        <end position="600"/>
    </location>
</feature>
<evidence type="ECO:0000256" key="2">
    <source>
        <dbReference type="SAM" id="MobiDB-lite"/>
    </source>
</evidence>
<accession>A0ABR3J9P5</accession>
<feature type="region of interest" description="Disordered" evidence="2">
    <location>
        <begin position="1"/>
        <end position="169"/>
    </location>
</feature>
<gene>
    <name evidence="3" type="ORF">HGRIS_006651</name>
</gene>
<name>A0ABR3J9P5_9AGAR</name>
<feature type="compositionally biased region" description="Basic and acidic residues" evidence="2">
    <location>
        <begin position="323"/>
        <end position="341"/>
    </location>
</feature>
<dbReference type="Gene3D" id="1.10.287.1490">
    <property type="match status" value="1"/>
</dbReference>
<evidence type="ECO:0000313" key="3">
    <source>
        <dbReference type="EMBL" id="KAL0952374.1"/>
    </source>
</evidence>
<evidence type="ECO:0000313" key="4">
    <source>
        <dbReference type="Proteomes" id="UP001556367"/>
    </source>
</evidence>